<organism evidence="1 2">
    <name type="scientific">Streblomastix strix</name>
    <dbReference type="NCBI Taxonomy" id="222440"/>
    <lineage>
        <taxon>Eukaryota</taxon>
        <taxon>Metamonada</taxon>
        <taxon>Preaxostyla</taxon>
        <taxon>Oxymonadida</taxon>
        <taxon>Streblomastigidae</taxon>
        <taxon>Streblomastix</taxon>
    </lineage>
</organism>
<protein>
    <submittedName>
        <fullName evidence="1">Uncharacterized protein</fullName>
    </submittedName>
</protein>
<accession>A0A5J4X018</accession>
<comment type="caution">
    <text evidence="1">The sequence shown here is derived from an EMBL/GenBank/DDBJ whole genome shotgun (WGS) entry which is preliminary data.</text>
</comment>
<dbReference type="Proteomes" id="UP000324800">
    <property type="component" value="Unassembled WGS sequence"/>
</dbReference>
<dbReference type="EMBL" id="SNRW01000567">
    <property type="protein sequence ID" value="KAA6400403.1"/>
    <property type="molecule type" value="Genomic_DNA"/>
</dbReference>
<reference evidence="1 2" key="1">
    <citation type="submission" date="2019-03" db="EMBL/GenBank/DDBJ databases">
        <title>Single cell metagenomics reveals metabolic interactions within the superorganism composed of flagellate Streblomastix strix and complex community of Bacteroidetes bacteria on its surface.</title>
        <authorList>
            <person name="Treitli S.C."/>
            <person name="Kolisko M."/>
            <person name="Husnik F."/>
            <person name="Keeling P."/>
            <person name="Hampl V."/>
        </authorList>
    </citation>
    <scope>NUCLEOTIDE SEQUENCE [LARGE SCALE GENOMIC DNA]</scope>
    <source>
        <strain evidence="1">ST1C</strain>
    </source>
</reference>
<feature type="non-terminal residue" evidence="1">
    <location>
        <position position="14"/>
    </location>
</feature>
<evidence type="ECO:0000313" key="2">
    <source>
        <dbReference type="Proteomes" id="UP000324800"/>
    </source>
</evidence>
<sequence length="14" mass="1719">MSLSPMQKRWVEAR</sequence>
<name>A0A5J4X018_9EUKA</name>
<gene>
    <name evidence="1" type="ORF">EZS28_004066</name>
</gene>
<evidence type="ECO:0000313" key="1">
    <source>
        <dbReference type="EMBL" id="KAA6400403.1"/>
    </source>
</evidence>
<proteinExistence type="predicted"/>